<feature type="transmembrane region" description="Helical" evidence="16">
    <location>
        <begin position="172"/>
        <end position="190"/>
    </location>
</feature>
<name>G3AEP7_SPAPN</name>
<evidence type="ECO:0000256" key="9">
    <source>
        <dbReference type="ARBA" id="ARBA00022982"/>
    </source>
</evidence>
<feature type="non-terminal residue" evidence="18">
    <location>
        <position position="564"/>
    </location>
</feature>
<evidence type="ECO:0000256" key="14">
    <source>
        <dbReference type="ARBA" id="ARBA00023180"/>
    </source>
</evidence>
<sequence>MDNVTSAYLNYTQSGTFVTDGKVVNFTNLAFNGTDSDYPHALEDSMNQFLHNWTDILYYGNAVLGYWGLVMVFGAICNWLPLIFSSCRPAGPVPNWFRKNVILPAAIGKKRMQNYKLFQVIEFYMPSRLESIILLGFCVVITIVLTINMSYVQSDSLIFTNYQAHLRYLANRTGIISTMMLPLVILFSGRNNILQYFTRWNHSVFIMFHRYIARMMVTFVLIHAISFTIALGPNYNAIMKDPFMIWGTVATVAGMIIFFQGMLYFRRRWYEVFLAMHILMAVLFIAGTWRHVVKLGYVWYVYAATGVWILDRLIRIVRLVSFGFPGADVTLMSNETLKVVIKKPAHWQPTPGGHVFIHFLRPSCFWQSHPFTCATSPQSEDHIVLYCKVKGGVTHGLYQYLMTLPGKTAKIKVGVEGPYGETSGAKKSESAVFIAGGNGIPGMYAEAVDLATKSTFESRRSIKLYWIIREYRSLYWFFEELQSLRRLDVETTVFVTQPNNEQDIDGLKTLLVTNRVEEVLEKDIKDNTSEITFEDDFTDLKNKIAFHLSRVSFVDGRPNIGELV</sequence>
<keyword evidence="10 16" id="KW-1133">Transmembrane helix</keyword>
<dbReference type="GO" id="GO:0006879">
    <property type="term" value="P:intracellular iron ion homeostasis"/>
    <property type="evidence" value="ECO:0007669"/>
    <property type="project" value="TreeGrafter"/>
</dbReference>
<evidence type="ECO:0000313" key="18">
    <source>
        <dbReference type="EMBL" id="EGW35673.1"/>
    </source>
</evidence>
<gene>
    <name evidence="18" type="ORF">SPAPADRAFT_58880</name>
</gene>
<evidence type="ECO:0000256" key="13">
    <source>
        <dbReference type="ARBA" id="ARBA00023136"/>
    </source>
</evidence>
<protein>
    <recommendedName>
        <fullName evidence="3">ferric-chelate reductase (NADPH)</fullName>
        <ecNumber evidence="3">1.16.1.9</ecNumber>
    </recommendedName>
</protein>
<dbReference type="SUPFAM" id="SSF63380">
    <property type="entry name" value="Riboflavin synthase domain-like"/>
    <property type="match status" value="1"/>
</dbReference>
<dbReference type="PANTHER" id="PTHR32361:SF9">
    <property type="entry name" value="FERRIC REDUCTASE TRANSMEMBRANE COMPONENT 3-RELATED"/>
    <property type="match status" value="1"/>
</dbReference>
<keyword evidence="11" id="KW-0560">Oxidoreductase</keyword>
<evidence type="ECO:0000256" key="3">
    <source>
        <dbReference type="ARBA" id="ARBA00012668"/>
    </source>
</evidence>
<keyword evidence="8" id="KW-0274">FAD</keyword>
<dbReference type="InParanoid" id="G3AEP7"/>
<evidence type="ECO:0000256" key="16">
    <source>
        <dbReference type="SAM" id="Phobius"/>
    </source>
</evidence>
<dbReference type="InterPro" id="IPR017938">
    <property type="entry name" value="Riboflavin_synthase-like_b-brl"/>
</dbReference>
<evidence type="ECO:0000313" key="19">
    <source>
        <dbReference type="Proteomes" id="UP000000709"/>
    </source>
</evidence>
<dbReference type="STRING" id="619300.G3AEP7"/>
<reference evidence="18 19" key="1">
    <citation type="journal article" date="2011" name="Proc. Natl. Acad. Sci. U.S.A.">
        <title>Comparative genomics of xylose-fermenting fungi for enhanced biofuel production.</title>
        <authorList>
            <person name="Wohlbach D.J."/>
            <person name="Kuo A."/>
            <person name="Sato T.K."/>
            <person name="Potts K.M."/>
            <person name="Salamov A.A."/>
            <person name="LaButti K.M."/>
            <person name="Sun H."/>
            <person name="Clum A."/>
            <person name="Pangilinan J.L."/>
            <person name="Lindquist E.A."/>
            <person name="Lucas S."/>
            <person name="Lapidus A."/>
            <person name="Jin M."/>
            <person name="Gunawan C."/>
            <person name="Balan V."/>
            <person name="Dale B.E."/>
            <person name="Jeffries T.W."/>
            <person name="Zinkel R."/>
            <person name="Barry K.W."/>
            <person name="Grigoriev I.V."/>
            <person name="Gasch A.P."/>
        </authorList>
    </citation>
    <scope>NUCLEOTIDE SEQUENCE [LARGE SCALE GENOMIC DNA]</scope>
    <source>
        <strain evidence="19">NRRL Y-27907 / 11-Y1</strain>
    </source>
</reference>
<dbReference type="eggNOG" id="KOG0039">
    <property type="taxonomic scope" value="Eukaryota"/>
</dbReference>
<dbReference type="HOGENOM" id="CLU_010365_4_0_1"/>
<dbReference type="FunCoup" id="G3AEP7">
    <property type="interactions" value="394"/>
</dbReference>
<dbReference type="PANTHER" id="PTHR32361">
    <property type="entry name" value="FERRIC/CUPRIC REDUCTASE TRANSMEMBRANE COMPONENT"/>
    <property type="match status" value="1"/>
</dbReference>
<evidence type="ECO:0000256" key="12">
    <source>
        <dbReference type="ARBA" id="ARBA00023065"/>
    </source>
</evidence>
<keyword evidence="12" id="KW-0406">Ion transport</keyword>
<dbReference type="Pfam" id="PF08022">
    <property type="entry name" value="FAD_binding_8"/>
    <property type="match status" value="1"/>
</dbReference>
<feature type="domain" description="FAD-binding FR-type" evidence="17">
    <location>
        <begin position="306"/>
        <end position="425"/>
    </location>
</feature>
<keyword evidence="4" id="KW-0813">Transport</keyword>
<feature type="transmembrane region" description="Helical" evidence="16">
    <location>
        <begin position="132"/>
        <end position="152"/>
    </location>
</feature>
<dbReference type="Pfam" id="PF01794">
    <property type="entry name" value="Ferric_reduct"/>
    <property type="match status" value="1"/>
</dbReference>
<keyword evidence="6" id="KW-0285">Flavoprotein</keyword>
<dbReference type="GO" id="GO:0052851">
    <property type="term" value="F:ferric-chelate reductase (NADPH) activity"/>
    <property type="evidence" value="ECO:0007669"/>
    <property type="project" value="UniProtKB-EC"/>
</dbReference>
<dbReference type="SFLD" id="SFLDS00052">
    <property type="entry name" value="Ferric_Reductase_Domain"/>
    <property type="match status" value="1"/>
</dbReference>
<keyword evidence="13 16" id="KW-0472">Membrane</keyword>
<dbReference type="Proteomes" id="UP000000709">
    <property type="component" value="Unassembled WGS sequence"/>
</dbReference>
<dbReference type="RefSeq" id="XP_007373085.1">
    <property type="nucleotide sequence ID" value="XM_007373023.1"/>
</dbReference>
<dbReference type="Gene3D" id="3.40.50.80">
    <property type="entry name" value="Nucleotide-binding domain of ferredoxin-NADP reductase (FNR) module"/>
    <property type="match status" value="1"/>
</dbReference>
<dbReference type="GO" id="GO:0006826">
    <property type="term" value="P:iron ion transport"/>
    <property type="evidence" value="ECO:0007669"/>
    <property type="project" value="TreeGrafter"/>
</dbReference>
<evidence type="ECO:0000256" key="5">
    <source>
        <dbReference type="ARBA" id="ARBA00022475"/>
    </source>
</evidence>
<dbReference type="InterPro" id="IPR013121">
    <property type="entry name" value="Fe_red_NAD-bd_6"/>
</dbReference>
<dbReference type="GO" id="GO:0015677">
    <property type="term" value="P:copper ion import"/>
    <property type="evidence" value="ECO:0007669"/>
    <property type="project" value="TreeGrafter"/>
</dbReference>
<dbReference type="EC" id="1.16.1.9" evidence="3"/>
<dbReference type="InterPro" id="IPR017927">
    <property type="entry name" value="FAD-bd_FR_type"/>
</dbReference>
<dbReference type="AlphaFoldDB" id="G3AEP7"/>
<keyword evidence="19" id="KW-1185">Reference proteome</keyword>
<evidence type="ECO:0000256" key="4">
    <source>
        <dbReference type="ARBA" id="ARBA00022448"/>
    </source>
</evidence>
<keyword evidence="9" id="KW-0249">Electron transport</keyword>
<organism evidence="19">
    <name type="scientific">Spathaspora passalidarum (strain NRRL Y-27907 / 11-Y1)</name>
    <dbReference type="NCBI Taxonomy" id="619300"/>
    <lineage>
        <taxon>Eukaryota</taxon>
        <taxon>Fungi</taxon>
        <taxon>Dikarya</taxon>
        <taxon>Ascomycota</taxon>
        <taxon>Saccharomycotina</taxon>
        <taxon>Pichiomycetes</taxon>
        <taxon>Debaryomycetaceae</taxon>
        <taxon>Spathaspora</taxon>
    </lineage>
</organism>
<evidence type="ECO:0000259" key="17">
    <source>
        <dbReference type="PROSITE" id="PS51384"/>
    </source>
</evidence>
<dbReference type="InterPro" id="IPR013112">
    <property type="entry name" value="FAD-bd_8"/>
</dbReference>
<evidence type="ECO:0000256" key="2">
    <source>
        <dbReference type="ARBA" id="ARBA00006278"/>
    </source>
</evidence>
<comment type="subcellular location">
    <subcellularLocation>
        <location evidence="1">Cell membrane</location>
        <topology evidence="1">Multi-pass membrane protein</topology>
    </subcellularLocation>
</comment>
<keyword evidence="7 16" id="KW-0812">Transmembrane</keyword>
<evidence type="ECO:0000256" key="1">
    <source>
        <dbReference type="ARBA" id="ARBA00004651"/>
    </source>
</evidence>
<dbReference type="KEGG" id="spaa:SPAPADRAFT_58880"/>
<feature type="transmembrane region" description="Helical" evidence="16">
    <location>
        <begin position="272"/>
        <end position="291"/>
    </location>
</feature>
<dbReference type="GeneID" id="18872660"/>
<dbReference type="OrthoDB" id="167398at2759"/>
<dbReference type="InterPro" id="IPR013130">
    <property type="entry name" value="Fe3_Rdtase_TM_dom"/>
</dbReference>
<dbReference type="InterPro" id="IPR039261">
    <property type="entry name" value="FNR_nucleotide-bd"/>
</dbReference>
<dbReference type="InterPro" id="IPR051410">
    <property type="entry name" value="Ferric/Cupric_Reductase"/>
</dbReference>
<comment type="catalytic activity">
    <reaction evidence="15">
        <text>2 a Fe(II)-siderophore + NADP(+) + H(+) = 2 a Fe(III)-siderophore + NADPH</text>
        <dbReference type="Rhea" id="RHEA:28795"/>
        <dbReference type="Rhea" id="RHEA-COMP:11342"/>
        <dbReference type="Rhea" id="RHEA-COMP:11344"/>
        <dbReference type="ChEBI" id="CHEBI:15378"/>
        <dbReference type="ChEBI" id="CHEBI:29033"/>
        <dbReference type="ChEBI" id="CHEBI:29034"/>
        <dbReference type="ChEBI" id="CHEBI:57783"/>
        <dbReference type="ChEBI" id="CHEBI:58349"/>
        <dbReference type="EC" id="1.16.1.9"/>
    </reaction>
</comment>
<evidence type="ECO:0000256" key="8">
    <source>
        <dbReference type="ARBA" id="ARBA00022827"/>
    </source>
</evidence>
<dbReference type="GO" id="GO:0005886">
    <property type="term" value="C:plasma membrane"/>
    <property type="evidence" value="ECO:0007669"/>
    <property type="project" value="UniProtKB-SubCell"/>
</dbReference>
<evidence type="ECO:0000256" key="6">
    <source>
        <dbReference type="ARBA" id="ARBA00022630"/>
    </source>
</evidence>
<feature type="transmembrane region" description="Helical" evidence="16">
    <location>
        <begin position="243"/>
        <end position="265"/>
    </location>
</feature>
<proteinExistence type="inferred from homology"/>
<evidence type="ECO:0000256" key="15">
    <source>
        <dbReference type="ARBA" id="ARBA00048483"/>
    </source>
</evidence>
<dbReference type="EMBL" id="GL996499">
    <property type="protein sequence ID" value="EGW35673.1"/>
    <property type="molecule type" value="Genomic_DNA"/>
</dbReference>
<dbReference type="SUPFAM" id="SSF52343">
    <property type="entry name" value="Ferredoxin reductase-like, C-terminal NADP-linked domain"/>
    <property type="match status" value="1"/>
</dbReference>
<evidence type="ECO:0000256" key="7">
    <source>
        <dbReference type="ARBA" id="ARBA00022692"/>
    </source>
</evidence>
<dbReference type="Pfam" id="PF08030">
    <property type="entry name" value="NAD_binding_6"/>
    <property type="match status" value="1"/>
</dbReference>
<comment type="similarity">
    <text evidence="2">Belongs to the ferric reductase (FRE) family.</text>
</comment>
<dbReference type="PROSITE" id="PS51384">
    <property type="entry name" value="FAD_FR"/>
    <property type="match status" value="1"/>
</dbReference>
<feature type="transmembrane region" description="Helical" evidence="16">
    <location>
        <begin position="56"/>
        <end position="80"/>
    </location>
</feature>
<accession>G3AEP7</accession>
<evidence type="ECO:0000256" key="11">
    <source>
        <dbReference type="ARBA" id="ARBA00023002"/>
    </source>
</evidence>
<dbReference type="CDD" id="cd06186">
    <property type="entry name" value="NOX_Duox_like_FAD_NADP"/>
    <property type="match status" value="1"/>
</dbReference>
<keyword evidence="5" id="KW-1003">Cell membrane</keyword>
<keyword evidence="14" id="KW-0325">Glycoprotein</keyword>
<dbReference type="SFLD" id="SFLDG01168">
    <property type="entry name" value="Ferric_reductase_subgroup_(FRE"/>
    <property type="match status" value="1"/>
</dbReference>
<feature type="transmembrane region" description="Helical" evidence="16">
    <location>
        <begin position="211"/>
        <end position="231"/>
    </location>
</feature>
<evidence type="ECO:0000256" key="10">
    <source>
        <dbReference type="ARBA" id="ARBA00022989"/>
    </source>
</evidence>